<protein>
    <submittedName>
        <fullName evidence="1">Uncharacterized protein</fullName>
    </submittedName>
</protein>
<dbReference type="EMBL" id="LR796418">
    <property type="protein sequence ID" value="CAB4142404.1"/>
    <property type="molecule type" value="Genomic_DNA"/>
</dbReference>
<name>A0A6J5M6Q5_9CAUD</name>
<gene>
    <name evidence="1" type="ORF">UFOVP436_3</name>
    <name evidence="2" type="ORF">UFOVP784_3</name>
</gene>
<organism evidence="1">
    <name type="scientific">uncultured Caudovirales phage</name>
    <dbReference type="NCBI Taxonomy" id="2100421"/>
    <lineage>
        <taxon>Viruses</taxon>
        <taxon>Duplodnaviria</taxon>
        <taxon>Heunggongvirae</taxon>
        <taxon>Uroviricota</taxon>
        <taxon>Caudoviricetes</taxon>
        <taxon>Peduoviridae</taxon>
        <taxon>Maltschvirus</taxon>
        <taxon>Maltschvirus maltsch</taxon>
    </lineage>
</organism>
<evidence type="ECO:0000313" key="1">
    <source>
        <dbReference type="EMBL" id="CAB4142404.1"/>
    </source>
</evidence>
<sequence length="81" mass="9196">MSNTLPQIQIPQNSENYYGRSSAIENLILGESIYVGPSATCEEMVVKEMAYNELGYYEIYTDKATLIAYPHTRVSTKGFYE</sequence>
<reference evidence="1" key="1">
    <citation type="submission" date="2020-04" db="EMBL/GenBank/DDBJ databases">
        <authorList>
            <person name="Chiriac C."/>
            <person name="Salcher M."/>
            <person name="Ghai R."/>
            <person name="Kavagutti S V."/>
        </authorList>
    </citation>
    <scope>NUCLEOTIDE SEQUENCE</scope>
</reference>
<proteinExistence type="predicted"/>
<accession>A0A6J5M6Q5</accession>
<dbReference type="EMBL" id="LR796737">
    <property type="protein sequence ID" value="CAB4161882.1"/>
    <property type="molecule type" value="Genomic_DNA"/>
</dbReference>
<evidence type="ECO:0000313" key="2">
    <source>
        <dbReference type="EMBL" id="CAB4161882.1"/>
    </source>
</evidence>